<protein>
    <submittedName>
        <fullName evidence="1">Haloacid dehalogenase</fullName>
    </submittedName>
</protein>
<dbReference type="PANTHER" id="PTHR43611">
    <property type="entry name" value="ALPHA-D-GLUCOSE 1-PHOSPHATE PHOSPHATASE"/>
    <property type="match status" value="1"/>
</dbReference>
<dbReference type="NCBIfam" id="TIGR01509">
    <property type="entry name" value="HAD-SF-IA-v3"/>
    <property type="match status" value="1"/>
</dbReference>
<sequence length="208" mass="21877">MRERCEALVLDLDGVLREFDPAHERAVAAAHGLPDGMLTDLAFEPDRLRAVVTGRSSHDEWLASITDALAAATDDRPRAERAVAAWSAYRGVVVPAVLEAVRAVRAAGVPVLLASNATDWLDADLAQLGLVDEVDGVLNSSQLGHAKPSAEFYAAACDRLGVPARLCLLVDDSDRNVRGARAAGLAAIRYTGPSDLAYLSAALVPATA</sequence>
<dbReference type="EMBL" id="AP023354">
    <property type="protein sequence ID" value="BCJ31126.1"/>
    <property type="molecule type" value="Genomic_DNA"/>
</dbReference>
<name>A0A810LA11_9ACTN</name>
<dbReference type="OrthoDB" id="9797415at2"/>
<dbReference type="InterPro" id="IPR036412">
    <property type="entry name" value="HAD-like_sf"/>
</dbReference>
<dbReference type="PANTHER" id="PTHR43611:SF3">
    <property type="entry name" value="FLAVIN MONONUCLEOTIDE HYDROLASE 1, CHLOROPLATIC"/>
    <property type="match status" value="1"/>
</dbReference>
<dbReference type="Pfam" id="PF00702">
    <property type="entry name" value="Hydrolase"/>
    <property type="match status" value="1"/>
</dbReference>
<dbReference type="Gene3D" id="3.40.50.1000">
    <property type="entry name" value="HAD superfamily/HAD-like"/>
    <property type="match status" value="1"/>
</dbReference>
<accession>A0A810LA11</accession>
<dbReference type="RefSeq" id="WP_030448124.1">
    <property type="nucleotide sequence ID" value="NZ_AP023354.1"/>
</dbReference>
<organism evidence="1 2">
    <name type="scientific">Actinocatenispora sera</name>
    <dbReference type="NCBI Taxonomy" id="390989"/>
    <lineage>
        <taxon>Bacteria</taxon>
        <taxon>Bacillati</taxon>
        <taxon>Actinomycetota</taxon>
        <taxon>Actinomycetes</taxon>
        <taxon>Micromonosporales</taxon>
        <taxon>Micromonosporaceae</taxon>
        <taxon>Actinocatenispora</taxon>
    </lineage>
</organism>
<dbReference type="InterPro" id="IPR023214">
    <property type="entry name" value="HAD_sf"/>
</dbReference>
<gene>
    <name evidence="1" type="ORF">Asera_52340</name>
</gene>
<evidence type="ECO:0000313" key="2">
    <source>
        <dbReference type="Proteomes" id="UP000680750"/>
    </source>
</evidence>
<dbReference type="AlphaFoldDB" id="A0A810LA11"/>
<dbReference type="Proteomes" id="UP000680750">
    <property type="component" value="Chromosome"/>
</dbReference>
<dbReference type="KEGG" id="aser:Asera_52340"/>
<reference evidence="1" key="1">
    <citation type="submission" date="2020-08" db="EMBL/GenBank/DDBJ databases">
        <title>Whole genome shotgun sequence of Actinocatenispora sera NBRC 101916.</title>
        <authorList>
            <person name="Komaki H."/>
            <person name="Tamura T."/>
        </authorList>
    </citation>
    <scope>NUCLEOTIDE SEQUENCE</scope>
    <source>
        <strain evidence="1">NBRC 101916</strain>
    </source>
</reference>
<dbReference type="InterPro" id="IPR006439">
    <property type="entry name" value="HAD-SF_hydro_IA"/>
</dbReference>
<proteinExistence type="predicted"/>
<keyword evidence="2" id="KW-1185">Reference proteome</keyword>
<dbReference type="SFLD" id="SFLDG01129">
    <property type="entry name" value="C1.5:_HAD__Beta-PGM__Phosphata"/>
    <property type="match status" value="1"/>
</dbReference>
<dbReference type="SUPFAM" id="SSF56784">
    <property type="entry name" value="HAD-like"/>
    <property type="match status" value="1"/>
</dbReference>
<dbReference type="PRINTS" id="PR00413">
    <property type="entry name" value="HADHALOGNASE"/>
</dbReference>
<evidence type="ECO:0000313" key="1">
    <source>
        <dbReference type="EMBL" id="BCJ31126.1"/>
    </source>
</evidence>
<dbReference type="SFLD" id="SFLDS00003">
    <property type="entry name" value="Haloacid_Dehalogenase"/>
    <property type="match status" value="1"/>
</dbReference>